<dbReference type="CTD" id="100130988"/>
<protein>
    <submittedName>
        <fullName evidence="2">Uncharacterized protein C7orf72</fullName>
    </submittedName>
</protein>
<dbReference type="Pfam" id="PF15073">
    <property type="entry name" value="SPATA48"/>
    <property type="match status" value="1"/>
</dbReference>
<evidence type="ECO:0000313" key="1">
    <source>
        <dbReference type="Proteomes" id="UP000695023"/>
    </source>
</evidence>
<gene>
    <name evidence="2" type="primary">spmip7</name>
</gene>
<dbReference type="AlphaFoldDB" id="A0A9Y3R4X2"/>
<evidence type="ECO:0000313" key="2">
    <source>
        <dbReference type="RefSeq" id="XP_005735128.1"/>
    </source>
</evidence>
<sequence length="151" mass="16478">MTEHTLSVGAEWNRRQLRLRNDARKPISFCSTYPRSGQIPLYTGTVGSENMDNIDNMDEDFQPLTVKRSVVPPCMPTARRTTIPGYTGMAAYADSAAPATSASSSGAFEEFGTSVFRHTALLSRTVTAVAPCNPFMRPVLPVWCTSATARL</sequence>
<dbReference type="RefSeq" id="XP_005735128.1">
    <property type="nucleotide sequence ID" value="XM_005735071.1"/>
</dbReference>
<organism evidence="1 2">
    <name type="scientific">Pundamilia nyererei</name>
    <dbReference type="NCBI Taxonomy" id="303518"/>
    <lineage>
        <taxon>Eukaryota</taxon>
        <taxon>Metazoa</taxon>
        <taxon>Chordata</taxon>
        <taxon>Craniata</taxon>
        <taxon>Vertebrata</taxon>
        <taxon>Euteleostomi</taxon>
        <taxon>Actinopterygii</taxon>
        <taxon>Neopterygii</taxon>
        <taxon>Teleostei</taxon>
        <taxon>Neoteleostei</taxon>
        <taxon>Acanthomorphata</taxon>
        <taxon>Ovalentaria</taxon>
        <taxon>Cichlomorphae</taxon>
        <taxon>Cichliformes</taxon>
        <taxon>Cichlidae</taxon>
        <taxon>African cichlids</taxon>
        <taxon>Pseudocrenilabrinae</taxon>
        <taxon>Haplochromini</taxon>
        <taxon>Pundamilia</taxon>
    </lineage>
</organism>
<reference evidence="2" key="1">
    <citation type="submission" date="2025-08" db="UniProtKB">
        <authorList>
            <consortium name="RefSeq"/>
        </authorList>
    </citation>
    <scope>IDENTIFICATION</scope>
</reference>
<accession>A0A9Y3R4X2</accession>
<name>A0A9Y3R4X2_9CICH</name>
<keyword evidence="1" id="KW-1185">Reference proteome</keyword>
<dbReference type="Proteomes" id="UP000695023">
    <property type="component" value="Unplaced"/>
</dbReference>
<dbReference type="InterPro" id="IPR027867">
    <property type="entry name" value="SPATA48"/>
</dbReference>
<dbReference type="PANTHER" id="PTHR34759:SF1">
    <property type="entry name" value="SPERMATOGENESIS-ASSOCIATED PROTEIN 48"/>
    <property type="match status" value="1"/>
</dbReference>
<dbReference type="PANTHER" id="PTHR34759">
    <property type="entry name" value="SPERMATOGENESIS-ASSOCIATED PROTEIN 48"/>
    <property type="match status" value="1"/>
</dbReference>
<proteinExistence type="predicted"/>